<dbReference type="Proteomes" id="UP000317638">
    <property type="component" value="Unassembled WGS sequence"/>
</dbReference>
<reference evidence="3 4" key="1">
    <citation type="submission" date="2019-07" db="EMBL/GenBank/DDBJ databases">
        <authorList>
            <person name="Zhou L.-Y."/>
        </authorList>
    </citation>
    <scope>NUCLEOTIDE SEQUENCE [LARGE SCALE GENOMIC DNA]</scope>
    <source>
        <strain evidence="3 4">YIM 101269</strain>
    </source>
</reference>
<sequence>MTRPSILRFAAIASAFTLALTACSAPDTGGGDTEPDTGGETTSATTADGVDTGGEVPEAPSEPVTLNILDVAGNIKLTEGMIDKFVEEHSDVISAVTWESGGAPDLVGAVKPQVDSGNLSIDLVLTGNDGLSAGLDQDLWIPLVDEYGDRLTNQENYLEPAAAMQELAQGHGVVVTYYPSGPLLQYDPEVVTDVPSTPEELLAWAEANPGKFGYARPANSGPGRTFLMGLPHMLGDEDPGDPENGWDKTWEYLKELNQYVDNYPTGTGQVITNMADGTWSLIPTTTGWDIEPRADGREPAGIEAAAFDDFTWVTDAHYAVIPKGQSPDKIAAILQLLQYMLTPEINAIAYDNGYFYPGPAVEGATLDLAPQDSQDAIAEYGRDWYDALIEEKPKTTPLPPDQMVLAFDIWDREIGAGKY</sequence>
<feature type="region of interest" description="Disordered" evidence="1">
    <location>
        <begin position="26"/>
        <end position="61"/>
    </location>
</feature>
<evidence type="ECO:0000313" key="4">
    <source>
        <dbReference type="Proteomes" id="UP000317638"/>
    </source>
</evidence>
<accession>A0A553K1E8</accession>
<gene>
    <name evidence="3" type="ORF">FOJ82_05195</name>
</gene>
<dbReference type="InterPro" id="IPR006059">
    <property type="entry name" value="SBP"/>
</dbReference>
<feature type="signal peptide" evidence="2">
    <location>
        <begin position="1"/>
        <end position="24"/>
    </location>
</feature>
<dbReference type="SUPFAM" id="SSF53850">
    <property type="entry name" value="Periplasmic binding protein-like II"/>
    <property type="match status" value="1"/>
</dbReference>
<keyword evidence="4" id="KW-1185">Reference proteome</keyword>
<evidence type="ECO:0000256" key="1">
    <source>
        <dbReference type="SAM" id="MobiDB-lite"/>
    </source>
</evidence>
<proteinExistence type="predicted"/>
<dbReference type="PANTHER" id="PTHR42779:SF1">
    <property type="entry name" value="PROTEIN YNJB"/>
    <property type="match status" value="1"/>
</dbReference>
<dbReference type="Pfam" id="PF13416">
    <property type="entry name" value="SBP_bac_8"/>
    <property type="match status" value="1"/>
</dbReference>
<evidence type="ECO:0000313" key="3">
    <source>
        <dbReference type="EMBL" id="TRY18527.1"/>
    </source>
</evidence>
<dbReference type="AlphaFoldDB" id="A0A553K1E8"/>
<dbReference type="RefSeq" id="WP_143937423.1">
    <property type="nucleotide sequence ID" value="NZ_VKKG01000002.1"/>
</dbReference>
<organism evidence="3 4">
    <name type="scientific">Tessaracoccus rhinocerotis</name>
    <dbReference type="NCBI Taxonomy" id="1689449"/>
    <lineage>
        <taxon>Bacteria</taxon>
        <taxon>Bacillati</taxon>
        <taxon>Actinomycetota</taxon>
        <taxon>Actinomycetes</taxon>
        <taxon>Propionibacteriales</taxon>
        <taxon>Propionibacteriaceae</taxon>
        <taxon>Tessaracoccus</taxon>
    </lineage>
</organism>
<dbReference type="PROSITE" id="PS51257">
    <property type="entry name" value="PROKAR_LIPOPROTEIN"/>
    <property type="match status" value="1"/>
</dbReference>
<feature type="chain" id="PRO_5038531769" evidence="2">
    <location>
        <begin position="25"/>
        <end position="419"/>
    </location>
</feature>
<dbReference type="EMBL" id="VKKG01000002">
    <property type="protein sequence ID" value="TRY18527.1"/>
    <property type="molecule type" value="Genomic_DNA"/>
</dbReference>
<dbReference type="OrthoDB" id="3239593at2"/>
<name>A0A553K1E8_9ACTN</name>
<dbReference type="PANTHER" id="PTHR42779">
    <property type="entry name" value="PROTEIN YNJB"/>
    <property type="match status" value="1"/>
</dbReference>
<protein>
    <submittedName>
        <fullName evidence="3">Extracellular solute-binding protein</fullName>
    </submittedName>
</protein>
<dbReference type="Gene3D" id="3.40.190.10">
    <property type="entry name" value="Periplasmic binding protein-like II"/>
    <property type="match status" value="2"/>
</dbReference>
<keyword evidence="2" id="KW-0732">Signal</keyword>
<evidence type="ECO:0000256" key="2">
    <source>
        <dbReference type="SAM" id="SignalP"/>
    </source>
</evidence>
<comment type="caution">
    <text evidence="3">The sequence shown here is derived from an EMBL/GenBank/DDBJ whole genome shotgun (WGS) entry which is preliminary data.</text>
</comment>